<dbReference type="KEGG" id="gba:J421_1886"/>
<reference evidence="5 6" key="1">
    <citation type="journal article" date="2014" name="Genome Announc.">
        <title>Genome Sequence and Methylome of Soil Bacterium Gemmatirosa kalamazoonensis KBS708T, a Member of the Rarely Cultivated Gemmatimonadetes Phylum.</title>
        <authorList>
            <person name="Debruyn J.M."/>
            <person name="Radosevich M."/>
            <person name="Wommack K.E."/>
            <person name="Polson S.W."/>
            <person name="Hauser L.J."/>
            <person name="Fawaz M.N."/>
            <person name="Korlach J."/>
            <person name="Tsai Y.C."/>
        </authorList>
    </citation>
    <scope>NUCLEOTIDE SEQUENCE [LARGE SCALE GENOMIC DNA]</scope>
    <source>
        <strain evidence="5 6">KBS708</strain>
    </source>
</reference>
<dbReference type="GO" id="GO:0003995">
    <property type="term" value="F:acyl-CoA dehydrogenase activity"/>
    <property type="evidence" value="ECO:0007669"/>
    <property type="project" value="TreeGrafter"/>
</dbReference>
<evidence type="ECO:0000256" key="1">
    <source>
        <dbReference type="ARBA" id="ARBA00023002"/>
    </source>
</evidence>
<feature type="domain" description="Acyl-CoA dehydrogenase C-terminal" evidence="4">
    <location>
        <begin position="249"/>
        <end position="379"/>
    </location>
</feature>
<dbReference type="Gene3D" id="1.10.540.10">
    <property type="entry name" value="Acyl-CoA dehydrogenase/oxidase, N-terminal domain"/>
    <property type="match status" value="1"/>
</dbReference>
<dbReference type="EMBL" id="CP007128">
    <property type="protein sequence ID" value="AHG89423.1"/>
    <property type="molecule type" value="Genomic_DNA"/>
</dbReference>
<dbReference type="SUPFAM" id="SSF47203">
    <property type="entry name" value="Acyl-CoA dehydrogenase C-terminal domain-like"/>
    <property type="match status" value="1"/>
</dbReference>
<dbReference type="PATRIC" id="fig|861299.3.peg.1918"/>
<dbReference type="Proteomes" id="UP000019151">
    <property type="component" value="Chromosome"/>
</dbReference>
<dbReference type="AlphaFoldDB" id="W0RJ33"/>
<name>W0RJ33_9BACT</name>
<dbReference type="Gene3D" id="2.40.110.10">
    <property type="entry name" value="Butyryl-CoA Dehydrogenase, subunit A, domain 2"/>
    <property type="match status" value="1"/>
</dbReference>
<dbReference type="RefSeq" id="WP_025410921.1">
    <property type="nucleotide sequence ID" value="NZ_CP007128.1"/>
</dbReference>
<gene>
    <name evidence="5" type="ORF">J421_1886</name>
</gene>
<dbReference type="GO" id="GO:0005737">
    <property type="term" value="C:cytoplasm"/>
    <property type="evidence" value="ECO:0007669"/>
    <property type="project" value="TreeGrafter"/>
</dbReference>
<dbReference type="Gene3D" id="1.20.140.10">
    <property type="entry name" value="Butyryl-CoA Dehydrogenase, subunit A, domain 3"/>
    <property type="match status" value="1"/>
</dbReference>
<dbReference type="OrthoDB" id="2986495at2"/>
<dbReference type="InterPro" id="IPR013786">
    <property type="entry name" value="AcylCoA_DH/ox_N"/>
</dbReference>
<dbReference type="eggNOG" id="COG1960">
    <property type="taxonomic scope" value="Bacteria"/>
</dbReference>
<dbReference type="HOGENOM" id="CLU_018204_2_0_0"/>
<dbReference type="Pfam" id="PF08028">
    <property type="entry name" value="Acyl-CoA_dh_2"/>
    <property type="match status" value="1"/>
</dbReference>
<sequence>MTTTMQAGADRGATVDETLLARARALGPIVREHAAAAERERRLARPVVDALRAAGLFRMFTPRELGGLETDPVTVAHVAETIASFDSAAGWALQAGNTGAWWASRFPEAGAQELFADGPDLVMAASFSPPHRAEAVPGGYRLTGRGPLASTIHEAPWVMMTGIVFDGDEPRMTPFGPAIVALVARTSEVEIVDTWHSLGMRGTDSNDVAADGVFVPAARSTLIAPTFEPAGPFAGPLYRMPALASVDVVIAPVALSIGRGAITALRELAERKTPLGATKTLRHRAAVQSAVAEGEARLRAARLLFYDTLGATWRRTVAGEANTLEHRADLMLASAHAVRTAARVTDLMHRAGGTGGIYARSPLERHFRDAQTVRHHGFVGEARLETVGQVYLGVEPEFGMVAF</sequence>
<protein>
    <submittedName>
        <fullName evidence="5">Acyl-CoA dehydrogenase type 2 domain-containing protein</fullName>
    </submittedName>
</protein>
<dbReference type="SUPFAM" id="SSF56645">
    <property type="entry name" value="Acyl-CoA dehydrogenase NM domain-like"/>
    <property type="match status" value="1"/>
</dbReference>
<comment type="similarity">
    <text evidence="2">Belongs to the HpaH/HsaA monooxygenase family.</text>
</comment>
<dbReference type="InterPro" id="IPR036250">
    <property type="entry name" value="AcylCo_DH-like_C"/>
</dbReference>
<dbReference type="PIRSF" id="PIRSF016578">
    <property type="entry name" value="HsaA"/>
    <property type="match status" value="1"/>
</dbReference>
<dbReference type="GO" id="GO:0050660">
    <property type="term" value="F:flavin adenine dinucleotide binding"/>
    <property type="evidence" value="ECO:0007669"/>
    <property type="project" value="InterPro"/>
</dbReference>
<proteinExistence type="inferred from homology"/>
<dbReference type="Pfam" id="PF02771">
    <property type="entry name" value="Acyl-CoA_dh_N"/>
    <property type="match status" value="1"/>
</dbReference>
<evidence type="ECO:0000313" key="6">
    <source>
        <dbReference type="Proteomes" id="UP000019151"/>
    </source>
</evidence>
<accession>W0RJ33</accession>
<dbReference type="InterPro" id="IPR013107">
    <property type="entry name" value="Acyl-CoA_DH_C"/>
</dbReference>
<feature type="domain" description="Acyl-CoA dehydrogenase/oxidase N-terminal" evidence="3">
    <location>
        <begin position="30"/>
        <end position="99"/>
    </location>
</feature>
<dbReference type="InterPro" id="IPR009100">
    <property type="entry name" value="AcylCoA_DH/oxidase_NM_dom_sf"/>
</dbReference>
<evidence type="ECO:0000259" key="3">
    <source>
        <dbReference type="Pfam" id="PF02771"/>
    </source>
</evidence>
<keyword evidence="6" id="KW-1185">Reference proteome</keyword>
<dbReference type="InParanoid" id="W0RJ33"/>
<dbReference type="STRING" id="861299.J421_1886"/>
<keyword evidence="1" id="KW-0560">Oxidoreductase</keyword>
<evidence type="ECO:0000256" key="2">
    <source>
        <dbReference type="ARBA" id="ARBA00049661"/>
    </source>
</evidence>
<organism evidence="5 6">
    <name type="scientific">Gemmatirosa kalamazoonensis</name>
    <dbReference type="NCBI Taxonomy" id="861299"/>
    <lineage>
        <taxon>Bacteria</taxon>
        <taxon>Pseudomonadati</taxon>
        <taxon>Gemmatimonadota</taxon>
        <taxon>Gemmatimonadia</taxon>
        <taxon>Gemmatimonadales</taxon>
        <taxon>Gemmatimonadaceae</taxon>
        <taxon>Gemmatirosa</taxon>
    </lineage>
</organism>
<dbReference type="PANTHER" id="PTHR48083:SF5">
    <property type="entry name" value="NRGC PROTEIN"/>
    <property type="match status" value="1"/>
</dbReference>
<evidence type="ECO:0000259" key="4">
    <source>
        <dbReference type="Pfam" id="PF08028"/>
    </source>
</evidence>
<dbReference type="InterPro" id="IPR046373">
    <property type="entry name" value="Acyl-CoA_Oxase/DH_mid-dom_sf"/>
</dbReference>
<evidence type="ECO:0000313" key="5">
    <source>
        <dbReference type="EMBL" id="AHG89423.1"/>
    </source>
</evidence>
<dbReference type="PANTHER" id="PTHR48083">
    <property type="entry name" value="MEDIUM-CHAIN SPECIFIC ACYL-COA DEHYDROGENASE, MITOCHONDRIAL-RELATED"/>
    <property type="match status" value="1"/>
</dbReference>
<dbReference type="InterPro" id="IPR050741">
    <property type="entry name" value="Acyl-CoA_dehydrogenase"/>
</dbReference>
<dbReference type="GO" id="GO:0033539">
    <property type="term" value="P:fatty acid beta-oxidation using acyl-CoA dehydrogenase"/>
    <property type="evidence" value="ECO:0007669"/>
    <property type="project" value="TreeGrafter"/>
</dbReference>
<dbReference type="InterPro" id="IPR037069">
    <property type="entry name" value="AcylCoA_DH/ox_N_sf"/>
</dbReference>